<dbReference type="HOGENOM" id="CLU_2812095_0_0_1"/>
<feature type="compositionally biased region" description="Low complexity" evidence="1">
    <location>
        <begin position="47"/>
        <end position="57"/>
    </location>
</feature>
<protein>
    <submittedName>
        <fullName evidence="2">Uncharacterized protein</fullName>
    </submittedName>
</protein>
<feature type="compositionally biased region" description="Gly residues" evidence="1">
    <location>
        <begin position="19"/>
        <end position="29"/>
    </location>
</feature>
<feature type="region of interest" description="Disordered" evidence="1">
    <location>
        <begin position="1"/>
        <end position="69"/>
    </location>
</feature>
<proteinExistence type="predicted"/>
<name>W3VTP3_MOEAP</name>
<dbReference type="Proteomes" id="UP000019462">
    <property type="component" value="Unassembled WGS sequence"/>
</dbReference>
<dbReference type="EMBL" id="AWNI01000004">
    <property type="protein sequence ID" value="ETS64850.1"/>
    <property type="molecule type" value="Genomic_DNA"/>
</dbReference>
<gene>
    <name evidence="2" type="ORF">PaG_00819</name>
</gene>
<organism evidence="2 3">
    <name type="scientific">Moesziomyces aphidis</name>
    <name type="common">Pseudozyma aphidis</name>
    <dbReference type="NCBI Taxonomy" id="84754"/>
    <lineage>
        <taxon>Eukaryota</taxon>
        <taxon>Fungi</taxon>
        <taxon>Dikarya</taxon>
        <taxon>Basidiomycota</taxon>
        <taxon>Ustilaginomycotina</taxon>
        <taxon>Ustilaginomycetes</taxon>
        <taxon>Ustilaginales</taxon>
        <taxon>Ustilaginaceae</taxon>
        <taxon>Moesziomyces</taxon>
    </lineage>
</organism>
<comment type="caution">
    <text evidence="2">The sequence shown here is derived from an EMBL/GenBank/DDBJ whole genome shotgun (WGS) entry which is preliminary data.</text>
</comment>
<accession>W3VTP3</accession>
<evidence type="ECO:0000313" key="3">
    <source>
        <dbReference type="Proteomes" id="UP000019462"/>
    </source>
</evidence>
<evidence type="ECO:0000313" key="2">
    <source>
        <dbReference type="EMBL" id="ETS64850.1"/>
    </source>
</evidence>
<keyword evidence="3" id="KW-1185">Reference proteome</keyword>
<evidence type="ECO:0000256" key="1">
    <source>
        <dbReference type="SAM" id="MobiDB-lite"/>
    </source>
</evidence>
<sequence length="69" mass="7197">MYNNGFGGESNPYAQNYATGGGASGGGFLANGSQSDSPSGKVRNDPLSRSSLTRSSSHPLNAERMRERS</sequence>
<reference evidence="2 3" key="1">
    <citation type="journal article" date="2014" name="Genome Announc.">
        <title>Genome sequence of the basidiomycetous fungus Pseudozyma aphidis DSM70725, an efficient producer of biosurfactant mannosylerythritol lipids.</title>
        <authorList>
            <person name="Lorenz S."/>
            <person name="Guenther M."/>
            <person name="Grumaz C."/>
            <person name="Rupp S."/>
            <person name="Zibek S."/>
            <person name="Sohn K."/>
        </authorList>
    </citation>
    <scope>NUCLEOTIDE SEQUENCE [LARGE SCALE GENOMIC DNA]</scope>
    <source>
        <strain evidence="3">ATCC 32657 / CBS 517.83 / DSM 70725 / JCM 10318 / NBRC 10182 / NRRL Y-7954 / St-0401</strain>
    </source>
</reference>
<dbReference type="AlphaFoldDB" id="W3VTP3"/>